<evidence type="ECO:0000259" key="1">
    <source>
        <dbReference type="SMART" id="SM00347"/>
    </source>
</evidence>
<accession>A0A1E5XSR0</accession>
<dbReference type="GO" id="GO:0006950">
    <property type="term" value="P:response to stress"/>
    <property type="evidence" value="ECO:0007669"/>
    <property type="project" value="TreeGrafter"/>
</dbReference>
<dbReference type="PANTHER" id="PTHR33164:SF43">
    <property type="entry name" value="HTH-TYPE TRANSCRIPTIONAL REPRESSOR YETL"/>
    <property type="match status" value="1"/>
</dbReference>
<comment type="caution">
    <text evidence="2">The sequence shown here is derived from an EMBL/GenBank/DDBJ whole genome shotgun (WGS) entry which is preliminary data.</text>
</comment>
<dbReference type="SMART" id="SM00347">
    <property type="entry name" value="HTH_MARR"/>
    <property type="match status" value="1"/>
</dbReference>
<reference evidence="2 3" key="1">
    <citation type="journal article" date="2015" name="Genome Announc.">
        <title>Genome Assemblies of Three Soil-Associated Devosia species: D. insulae, D. limi, and D. soli.</title>
        <authorList>
            <person name="Hassan Y.I."/>
            <person name="Lepp D."/>
            <person name="Zhou T."/>
        </authorList>
    </citation>
    <scope>NUCLEOTIDE SEQUENCE [LARGE SCALE GENOMIC DNA]</scope>
    <source>
        <strain evidence="2 3">DS-56</strain>
    </source>
</reference>
<gene>
    <name evidence="2" type="ORF">VW23_015720</name>
</gene>
<dbReference type="AlphaFoldDB" id="A0A1E5XSR0"/>
<dbReference type="GO" id="GO:0003700">
    <property type="term" value="F:DNA-binding transcription factor activity"/>
    <property type="evidence" value="ECO:0007669"/>
    <property type="project" value="InterPro"/>
</dbReference>
<dbReference type="InterPro" id="IPR000835">
    <property type="entry name" value="HTH_MarR-typ"/>
</dbReference>
<protein>
    <recommendedName>
        <fullName evidence="1">HTH marR-type domain-containing protein</fullName>
    </recommendedName>
</protein>
<keyword evidence="3" id="KW-1185">Reference proteome</keyword>
<dbReference type="Gene3D" id="1.10.10.10">
    <property type="entry name" value="Winged helix-like DNA-binding domain superfamily/Winged helix DNA-binding domain"/>
    <property type="match status" value="1"/>
</dbReference>
<dbReference type="InterPro" id="IPR036390">
    <property type="entry name" value="WH_DNA-bd_sf"/>
</dbReference>
<sequence length="153" mass="17023">MDELLRDLTAEVTHVYRWLAEQAGINHTDLMCLFFVRSSGGQATPKAISQHLGLTTGATAIMLNRLEAARFIERHPHPTDRRGVLIMLGPATEESGLLQLRDYVLRMNQPVIASYSEAELAIVRRFIGDMLANTRDTLRKTRLDKAAPAPAGE</sequence>
<feature type="domain" description="HTH marR-type" evidence="1">
    <location>
        <begin position="17"/>
        <end position="120"/>
    </location>
</feature>
<dbReference type="InterPro" id="IPR039422">
    <property type="entry name" value="MarR/SlyA-like"/>
</dbReference>
<dbReference type="Proteomes" id="UP000095463">
    <property type="component" value="Unassembled WGS sequence"/>
</dbReference>
<dbReference type="PANTHER" id="PTHR33164">
    <property type="entry name" value="TRANSCRIPTIONAL REGULATOR, MARR FAMILY"/>
    <property type="match status" value="1"/>
</dbReference>
<dbReference type="Pfam" id="PF12802">
    <property type="entry name" value="MarR_2"/>
    <property type="match status" value="1"/>
</dbReference>
<name>A0A1E5XSR0_9HYPH</name>
<organism evidence="2 3">
    <name type="scientific">Devosia insulae DS-56</name>
    <dbReference type="NCBI Taxonomy" id="1116389"/>
    <lineage>
        <taxon>Bacteria</taxon>
        <taxon>Pseudomonadati</taxon>
        <taxon>Pseudomonadota</taxon>
        <taxon>Alphaproteobacteria</taxon>
        <taxon>Hyphomicrobiales</taxon>
        <taxon>Devosiaceae</taxon>
        <taxon>Devosia</taxon>
    </lineage>
</organism>
<evidence type="ECO:0000313" key="2">
    <source>
        <dbReference type="EMBL" id="OEO31564.1"/>
    </source>
</evidence>
<dbReference type="EMBL" id="LAJE02000154">
    <property type="protein sequence ID" value="OEO31564.1"/>
    <property type="molecule type" value="Genomic_DNA"/>
</dbReference>
<dbReference type="InterPro" id="IPR036388">
    <property type="entry name" value="WH-like_DNA-bd_sf"/>
</dbReference>
<proteinExistence type="predicted"/>
<evidence type="ECO:0000313" key="3">
    <source>
        <dbReference type="Proteomes" id="UP000095463"/>
    </source>
</evidence>
<dbReference type="SUPFAM" id="SSF46785">
    <property type="entry name" value="Winged helix' DNA-binding domain"/>
    <property type="match status" value="1"/>
</dbReference>